<protein>
    <submittedName>
        <fullName evidence="2">Uncharacterized protein</fullName>
    </submittedName>
</protein>
<feature type="compositionally biased region" description="Basic and acidic residues" evidence="1">
    <location>
        <begin position="203"/>
        <end position="212"/>
    </location>
</feature>
<proteinExistence type="predicted"/>
<feature type="region of interest" description="Disordered" evidence="1">
    <location>
        <begin position="152"/>
        <end position="212"/>
    </location>
</feature>
<evidence type="ECO:0000313" key="3">
    <source>
        <dbReference type="Proteomes" id="UP001253637"/>
    </source>
</evidence>
<evidence type="ECO:0000313" key="2">
    <source>
        <dbReference type="EMBL" id="BCU03470.1"/>
    </source>
</evidence>
<evidence type="ECO:0000256" key="1">
    <source>
        <dbReference type="SAM" id="MobiDB-lite"/>
    </source>
</evidence>
<reference evidence="2" key="1">
    <citation type="submission" date="2021-04" db="EMBL/GenBank/DDBJ databases">
        <title>Draft Genome Sequence of Pandoravirus japonicus, Isolated from the Sabaishi River of Niigata, Japan.</title>
        <authorList>
            <person name="Hosokawa N."/>
            <person name="Takahashi H."/>
            <person name="Aoki K."/>
            <person name="Takemura M."/>
        </authorList>
    </citation>
    <scope>NUCLEOTIDE SEQUENCE</scope>
</reference>
<accession>A0A811BQ76</accession>
<name>A0A811BQ76_9VIRU</name>
<sequence>MKTATATTAGAAVTAVHAFGNLPRLDPAYADCLIRVRHVAVDAAAPEDDCFVLAHRSALATLPYFCALFARDGFVALIDERSERQAPCFQDKRPWRGVPIVPMVTRKDAPKGQGAVEMGTLPDYYAVYEVTVPFRPSTTLTAITLAYANGRDERQTADPSRLSPRTDSKDDPALPTERLPVKDQDDAVDGGTTLASAVGPCDGDGKSDADIGRYDDASDEAREFSFGRALVAIDRALSVVAARLFFGASHTSAFGGPFRKVLSRSLKARADRDCARATGDASADRGPLGQLLCDVLAAGGVGPYVKTSLIQRCWSLLDNDECEAVAHVCPDIAAAVESGALAVYQPGAYETESRVCLGDDVAAQRRRPDNAIPQMVAADAEWRVVYYEDPWTDIVYLSQRPRAKHPERHHARLSGWVYHPLLGRRRLLYPTYERGDKTPINNDEWDRARRAARDQGVFAVPGPAMRQYCRPAAVYPSISFYVDCALVCDGALLAFEFAFDRVDAPSP</sequence>
<organism evidence="2 3">
    <name type="scientific">Pandoravirus japonicus</name>
    <dbReference type="NCBI Taxonomy" id="2823154"/>
    <lineage>
        <taxon>Viruses</taxon>
        <taxon>Pandoravirus</taxon>
    </lineage>
</organism>
<dbReference type="EMBL" id="LC625835">
    <property type="protein sequence ID" value="BCU03470.1"/>
    <property type="molecule type" value="Genomic_DNA"/>
</dbReference>
<dbReference type="Proteomes" id="UP001253637">
    <property type="component" value="Segment"/>
</dbReference>